<dbReference type="HOGENOM" id="CLU_082769_0_0_1"/>
<dbReference type="OrthoDB" id="5190067at2759"/>
<dbReference type="eggNOG" id="ENOG502SHH0">
    <property type="taxonomic scope" value="Eukaryota"/>
</dbReference>
<dbReference type="OMA" id="DWQPRKE"/>
<name>A0A066XAY8_COLSU</name>
<organism evidence="2 3">
    <name type="scientific">Colletotrichum sublineola</name>
    <name type="common">Sorghum anthracnose fungus</name>
    <dbReference type="NCBI Taxonomy" id="1173701"/>
    <lineage>
        <taxon>Eukaryota</taxon>
        <taxon>Fungi</taxon>
        <taxon>Dikarya</taxon>
        <taxon>Ascomycota</taxon>
        <taxon>Pezizomycotina</taxon>
        <taxon>Sordariomycetes</taxon>
        <taxon>Hypocreomycetidae</taxon>
        <taxon>Glomerellales</taxon>
        <taxon>Glomerellaceae</taxon>
        <taxon>Colletotrichum</taxon>
        <taxon>Colletotrichum graminicola species complex</taxon>
    </lineage>
</organism>
<evidence type="ECO:0000313" key="3">
    <source>
        <dbReference type="Proteomes" id="UP000027238"/>
    </source>
</evidence>
<proteinExistence type="predicted"/>
<feature type="region of interest" description="Disordered" evidence="1">
    <location>
        <begin position="11"/>
        <end position="55"/>
    </location>
</feature>
<sequence length="298" mass="34296">MCQLCPIPAFPSRYNARGELEEPKVNRNAEEEEEEEEEQYLPPSPAKTIVQPAPSHDGAPTFAAYEVPESTPETEAEMQPLRPPFAHVIYDATHTACPTRSARLARALFDRTVENRRSRDSLPDRIEVVTLPLPLSFSDDERVEACIRHHEKEFQSRLLIPDKAEAASWFLPERIMDRMYARRILILNRFEADSDNNNDPEVAPWEEALHVEDTWGDPKENPDPSRFGSYFEVNWQPRKQEIADLHPTYARPAVRFHSHGFAEFGDSLFEMCLPAPPFYNHFVPDGVLNRQLEEAMKS</sequence>
<comment type="caution">
    <text evidence="2">The sequence shown here is derived from an EMBL/GenBank/DDBJ whole genome shotgun (WGS) entry which is preliminary data.</text>
</comment>
<reference evidence="3" key="1">
    <citation type="journal article" date="2014" name="Genome Announc.">
        <title>Draft genome sequence of Colletotrichum sublineola, a destructive pathogen of cultivated sorghum.</title>
        <authorList>
            <person name="Baroncelli R."/>
            <person name="Sanz-Martin J.M."/>
            <person name="Rech G.E."/>
            <person name="Sukno S.A."/>
            <person name="Thon M.R."/>
        </authorList>
    </citation>
    <scope>NUCLEOTIDE SEQUENCE [LARGE SCALE GENOMIC DNA]</scope>
    <source>
        <strain evidence="3">TX430BB</strain>
    </source>
</reference>
<dbReference type="AlphaFoldDB" id="A0A066XAY8"/>
<dbReference type="EMBL" id="JMSE01001285">
    <property type="protein sequence ID" value="KDN62926.1"/>
    <property type="molecule type" value="Genomic_DNA"/>
</dbReference>
<evidence type="ECO:0000313" key="2">
    <source>
        <dbReference type="EMBL" id="KDN62926.1"/>
    </source>
</evidence>
<keyword evidence="3" id="KW-1185">Reference proteome</keyword>
<protein>
    <submittedName>
        <fullName evidence="2">Uncharacterized protein</fullName>
    </submittedName>
</protein>
<feature type="compositionally biased region" description="Basic and acidic residues" evidence="1">
    <location>
        <begin position="16"/>
        <end position="29"/>
    </location>
</feature>
<accession>A0A066XAY8</accession>
<gene>
    <name evidence="2" type="ORF">CSUB01_05942</name>
</gene>
<dbReference type="Proteomes" id="UP000027238">
    <property type="component" value="Unassembled WGS sequence"/>
</dbReference>
<evidence type="ECO:0000256" key="1">
    <source>
        <dbReference type="SAM" id="MobiDB-lite"/>
    </source>
</evidence>
<feature type="compositionally biased region" description="Acidic residues" evidence="1">
    <location>
        <begin position="30"/>
        <end position="39"/>
    </location>
</feature>